<comment type="caution">
    <text evidence="2">The sequence shown here is derived from an EMBL/GenBank/DDBJ whole genome shotgun (WGS) entry which is preliminary data.</text>
</comment>
<feature type="compositionally biased region" description="Basic residues" evidence="1">
    <location>
        <begin position="78"/>
        <end position="88"/>
    </location>
</feature>
<evidence type="ECO:0000313" key="3">
    <source>
        <dbReference type="Proteomes" id="UP001165085"/>
    </source>
</evidence>
<gene>
    <name evidence="2" type="ORF">TrST_g12854</name>
</gene>
<feature type="region of interest" description="Disordered" evidence="1">
    <location>
        <begin position="1"/>
        <end position="106"/>
    </location>
</feature>
<evidence type="ECO:0000256" key="1">
    <source>
        <dbReference type="SAM" id="MobiDB-lite"/>
    </source>
</evidence>
<protein>
    <submittedName>
        <fullName evidence="2">Uncharacterized protein</fullName>
    </submittedName>
</protein>
<dbReference type="AlphaFoldDB" id="A0A9W7EYR6"/>
<keyword evidence="3" id="KW-1185">Reference proteome</keyword>
<evidence type="ECO:0000313" key="2">
    <source>
        <dbReference type="EMBL" id="GMH97414.1"/>
    </source>
</evidence>
<accession>A0A9W7EYR6</accession>
<organism evidence="2 3">
    <name type="scientific">Triparma strigata</name>
    <dbReference type="NCBI Taxonomy" id="1606541"/>
    <lineage>
        <taxon>Eukaryota</taxon>
        <taxon>Sar</taxon>
        <taxon>Stramenopiles</taxon>
        <taxon>Ochrophyta</taxon>
        <taxon>Bolidophyceae</taxon>
        <taxon>Parmales</taxon>
        <taxon>Triparmaceae</taxon>
        <taxon>Triparma</taxon>
    </lineage>
</organism>
<reference evidence="3" key="1">
    <citation type="journal article" date="2023" name="Commun. Biol.">
        <title>Genome analysis of Parmales, the sister group of diatoms, reveals the evolutionary specialization of diatoms from phago-mixotrophs to photoautotrophs.</title>
        <authorList>
            <person name="Ban H."/>
            <person name="Sato S."/>
            <person name="Yoshikawa S."/>
            <person name="Yamada K."/>
            <person name="Nakamura Y."/>
            <person name="Ichinomiya M."/>
            <person name="Sato N."/>
            <person name="Blanc-Mathieu R."/>
            <person name="Endo H."/>
            <person name="Kuwata A."/>
            <person name="Ogata H."/>
        </authorList>
    </citation>
    <scope>NUCLEOTIDE SEQUENCE [LARGE SCALE GENOMIC DNA]</scope>
    <source>
        <strain evidence="3">NIES 3701</strain>
    </source>
</reference>
<feature type="compositionally biased region" description="Acidic residues" evidence="1">
    <location>
        <begin position="49"/>
        <end position="72"/>
    </location>
</feature>
<proteinExistence type="predicted"/>
<dbReference type="Proteomes" id="UP001165085">
    <property type="component" value="Unassembled WGS sequence"/>
</dbReference>
<dbReference type="EMBL" id="BRXY01000492">
    <property type="protein sequence ID" value="GMH97414.1"/>
    <property type="molecule type" value="Genomic_DNA"/>
</dbReference>
<feature type="compositionally biased region" description="Basic and acidic residues" evidence="1">
    <location>
        <begin position="89"/>
        <end position="99"/>
    </location>
</feature>
<dbReference type="OrthoDB" id="10039931at2759"/>
<sequence>MAPKHTTGENDAEQVERGTGMIGGQERGKKKTTKYDRHLDVVRRKPTVFEDEDEEEEEEVDDEEEVMEEVDDDDKRRSGTRTKKRKKKVTEVMKEEDTARKKKGRKKIEVVERDKWGNIVRTCEIAGCQFKTGFANDMKNHKAAKHGIDVV</sequence>
<name>A0A9W7EYR6_9STRA</name>
<feature type="compositionally biased region" description="Basic and acidic residues" evidence="1">
    <location>
        <begin position="33"/>
        <end position="43"/>
    </location>
</feature>